<dbReference type="Proteomes" id="UP000283269">
    <property type="component" value="Unassembled WGS sequence"/>
</dbReference>
<organism evidence="1 2">
    <name type="scientific">Psilocybe cyanescens</name>
    <dbReference type="NCBI Taxonomy" id="93625"/>
    <lineage>
        <taxon>Eukaryota</taxon>
        <taxon>Fungi</taxon>
        <taxon>Dikarya</taxon>
        <taxon>Basidiomycota</taxon>
        <taxon>Agaricomycotina</taxon>
        <taxon>Agaricomycetes</taxon>
        <taxon>Agaricomycetidae</taxon>
        <taxon>Agaricales</taxon>
        <taxon>Agaricineae</taxon>
        <taxon>Strophariaceae</taxon>
        <taxon>Psilocybe</taxon>
    </lineage>
</organism>
<dbReference type="EMBL" id="NHYD01000229">
    <property type="protein sequence ID" value="PPQ94845.1"/>
    <property type="molecule type" value="Genomic_DNA"/>
</dbReference>
<proteinExistence type="predicted"/>
<keyword evidence="2" id="KW-1185">Reference proteome</keyword>
<dbReference type="AlphaFoldDB" id="A0A409XVR7"/>
<sequence length="246" mass="27939">MAIRVHPSIVPKQSAGTPKQAMGVYKVIGERIYSLFNPRSMCEYWDTDGTFHQRSRVGFLPIIWIHGQVRPTVLTWDNLLGIELSAAASHAPKRFALTPSGVIVSMIDATTIRHVLSEEKQRLGPVSQIKFRAIAFPEQTTWPLLWTRGVWSQDRNDLQVDRLTSNDTDNLFRSLLSTHDAPTREWFLEEQEEESKDRAGKRKRAVLDGVEETATGVPMACERAHKRQRRSEGCLEGIFDFVPTTP</sequence>
<dbReference type="InParanoid" id="A0A409XVR7"/>
<name>A0A409XVR7_PSICY</name>
<protein>
    <submittedName>
        <fullName evidence="1">Uncharacterized protein</fullName>
    </submittedName>
</protein>
<comment type="caution">
    <text evidence="1">The sequence shown here is derived from an EMBL/GenBank/DDBJ whole genome shotgun (WGS) entry which is preliminary data.</text>
</comment>
<reference evidence="1 2" key="1">
    <citation type="journal article" date="2018" name="Evol. Lett.">
        <title>Horizontal gene cluster transfer increased hallucinogenic mushroom diversity.</title>
        <authorList>
            <person name="Reynolds H.T."/>
            <person name="Vijayakumar V."/>
            <person name="Gluck-Thaler E."/>
            <person name="Korotkin H.B."/>
            <person name="Matheny P.B."/>
            <person name="Slot J.C."/>
        </authorList>
    </citation>
    <scope>NUCLEOTIDE SEQUENCE [LARGE SCALE GENOMIC DNA]</scope>
    <source>
        <strain evidence="1 2">2631</strain>
    </source>
</reference>
<evidence type="ECO:0000313" key="1">
    <source>
        <dbReference type="EMBL" id="PPQ94845.1"/>
    </source>
</evidence>
<accession>A0A409XVR7</accession>
<evidence type="ECO:0000313" key="2">
    <source>
        <dbReference type="Proteomes" id="UP000283269"/>
    </source>
</evidence>
<gene>
    <name evidence="1" type="ORF">CVT25_007482</name>
</gene>